<dbReference type="AlphaFoldDB" id="B3R9J3"/>
<dbReference type="EMBL" id="CU633750">
    <property type="protein sequence ID" value="CAQ71568.1"/>
    <property type="molecule type" value="Genomic_DNA"/>
</dbReference>
<dbReference type="HOGENOM" id="CLU_2989064_0_0_4"/>
<accession>B3R9J3</accession>
<dbReference type="Proteomes" id="UP000001692">
    <property type="component" value="Chromosome 2"/>
</dbReference>
<proteinExistence type="predicted"/>
<reference evidence="1 2" key="1">
    <citation type="journal article" date="2008" name="Genome Res.">
        <title>Genome sequence of the beta-rhizobium Cupriavidus taiwanensis and comparative genomics of rhizobia.</title>
        <authorList>
            <person name="Amadou C."/>
            <person name="Pascal G."/>
            <person name="Mangenot S."/>
            <person name="Glew M."/>
            <person name="Bontemps C."/>
            <person name="Capela D."/>
            <person name="Carrere S."/>
            <person name="Cruveiller S."/>
            <person name="Dossat C."/>
            <person name="Lajus A."/>
            <person name="Marchetti M."/>
            <person name="Poinsot V."/>
            <person name="Rouy Z."/>
            <person name="Servin B."/>
            <person name="Saad M."/>
            <person name="Schenowitz C."/>
            <person name="Barbe V."/>
            <person name="Batut J."/>
            <person name="Medigue C."/>
            <person name="Masson-Boivin C."/>
        </authorList>
    </citation>
    <scope>NUCLEOTIDE SEQUENCE [LARGE SCALE GENOMIC DNA]</scope>
    <source>
        <strain evidence="2">DSM 17343 / BCRC 17206 / CCUG 44338 / CIP 107171 / LMG 19424 / R1</strain>
    </source>
</reference>
<name>B3R9J3_CUPTR</name>
<sequence>MKTHHPDFFEECMEEWRGRGKERPTDVLGHIIEKAGFRNRLAGEGYSRYYEALWLWI</sequence>
<evidence type="ECO:0000313" key="2">
    <source>
        <dbReference type="Proteomes" id="UP000001692"/>
    </source>
</evidence>
<dbReference type="KEGG" id="cti:RALTA_B0957"/>
<organism evidence="1 2">
    <name type="scientific">Cupriavidus taiwanensis (strain DSM 17343 / BCRC 17206 / CCUG 44338 / CIP 107171 / LMG 19424 / R1)</name>
    <name type="common">Ralstonia taiwanensis (strain LMG 19424)</name>
    <dbReference type="NCBI Taxonomy" id="977880"/>
    <lineage>
        <taxon>Bacteria</taxon>
        <taxon>Pseudomonadati</taxon>
        <taxon>Pseudomonadota</taxon>
        <taxon>Betaproteobacteria</taxon>
        <taxon>Burkholderiales</taxon>
        <taxon>Burkholderiaceae</taxon>
        <taxon>Cupriavidus</taxon>
    </lineage>
</organism>
<protein>
    <submittedName>
        <fullName evidence="1">Uncharacterized protein</fullName>
    </submittedName>
</protein>
<keyword evidence="2" id="KW-1185">Reference proteome</keyword>
<evidence type="ECO:0000313" key="1">
    <source>
        <dbReference type="EMBL" id="CAQ71568.1"/>
    </source>
</evidence>
<gene>
    <name evidence="1" type="ordered locus">RALTA_B0957</name>
</gene>